<dbReference type="Proteomes" id="UP001596111">
    <property type="component" value="Unassembled WGS sequence"/>
</dbReference>
<accession>A0ABW0SU14</accession>
<dbReference type="InterPro" id="IPR026634">
    <property type="entry name" value="TPST-like"/>
</dbReference>
<dbReference type="InterPro" id="IPR007803">
    <property type="entry name" value="Asp/Arg/Pro-Hydrxlase"/>
</dbReference>
<gene>
    <name evidence="3" type="ORF">ACFPPB_05330</name>
</gene>
<evidence type="ECO:0000313" key="3">
    <source>
        <dbReference type="EMBL" id="MFC5580527.1"/>
    </source>
</evidence>
<dbReference type="InterPro" id="IPR027417">
    <property type="entry name" value="P-loop_NTPase"/>
</dbReference>
<dbReference type="Gene3D" id="2.60.120.330">
    <property type="entry name" value="B-lactam Antibiotic, Isopenicillin N Synthase, Chain"/>
    <property type="match status" value="1"/>
</dbReference>
<keyword evidence="1" id="KW-0808">Transferase</keyword>
<feature type="domain" description="Aspartyl/asparaginy/proline hydroxylase" evidence="2">
    <location>
        <begin position="66"/>
        <end position="167"/>
    </location>
</feature>
<dbReference type="Gene3D" id="3.40.50.300">
    <property type="entry name" value="P-loop containing nucleotide triphosphate hydrolases"/>
    <property type="match status" value="1"/>
</dbReference>
<proteinExistence type="predicted"/>
<dbReference type="Pfam" id="PF05118">
    <property type="entry name" value="Asp_Arg_Hydrox"/>
    <property type="match status" value="1"/>
</dbReference>
<name>A0ABW0SU14_9GAMM</name>
<dbReference type="SUPFAM" id="SSF51197">
    <property type="entry name" value="Clavaminate synthase-like"/>
    <property type="match status" value="1"/>
</dbReference>
<dbReference type="Pfam" id="PF13469">
    <property type="entry name" value="Sulfotransfer_3"/>
    <property type="match status" value="1"/>
</dbReference>
<dbReference type="InterPro" id="IPR027443">
    <property type="entry name" value="IPNS-like_sf"/>
</dbReference>
<dbReference type="PANTHER" id="PTHR12788">
    <property type="entry name" value="PROTEIN-TYROSINE SULFOTRANSFERASE 2"/>
    <property type="match status" value="1"/>
</dbReference>
<organism evidence="3 4">
    <name type="scientific">Rhodanobacter terrae</name>
    <dbReference type="NCBI Taxonomy" id="418647"/>
    <lineage>
        <taxon>Bacteria</taxon>
        <taxon>Pseudomonadati</taxon>
        <taxon>Pseudomonadota</taxon>
        <taxon>Gammaproteobacteria</taxon>
        <taxon>Lysobacterales</taxon>
        <taxon>Rhodanobacteraceae</taxon>
        <taxon>Rhodanobacter</taxon>
    </lineage>
</organism>
<dbReference type="EMBL" id="JBHSNG010000004">
    <property type="protein sequence ID" value="MFC5580527.1"/>
    <property type="molecule type" value="Genomic_DNA"/>
</dbReference>
<comment type="caution">
    <text evidence="3">The sequence shown here is derived from an EMBL/GenBank/DDBJ whole genome shotgun (WGS) entry which is preliminary data.</text>
</comment>
<evidence type="ECO:0000256" key="1">
    <source>
        <dbReference type="ARBA" id="ARBA00022679"/>
    </source>
</evidence>
<evidence type="ECO:0000313" key="4">
    <source>
        <dbReference type="Proteomes" id="UP001596111"/>
    </source>
</evidence>
<dbReference type="PANTHER" id="PTHR12788:SF10">
    <property type="entry name" value="PROTEIN-TYROSINE SULFOTRANSFERASE"/>
    <property type="match status" value="1"/>
</dbReference>
<dbReference type="SUPFAM" id="SSF52540">
    <property type="entry name" value="P-loop containing nucleoside triphosphate hydrolases"/>
    <property type="match status" value="1"/>
</dbReference>
<keyword evidence="4" id="KW-1185">Reference proteome</keyword>
<reference evidence="4" key="1">
    <citation type="journal article" date="2019" name="Int. J. Syst. Evol. Microbiol.">
        <title>The Global Catalogue of Microorganisms (GCM) 10K type strain sequencing project: providing services to taxonomists for standard genome sequencing and annotation.</title>
        <authorList>
            <consortium name="The Broad Institute Genomics Platform"/>
            <consortium name="The Broad Institute Genome Sequencing Center for Infectious Disease"/>
            <person name="Wu L."/>
            <person name="Ma J."/>
        </authorList>
    </citation>
    <scope>NUCLEOTIDE SEQUENCE [LARGE SCALE GENOMIC DNA]</scope>
    <source>
        <strain evidence="4">CGMCC 1.13587</strain>
    </source>
</reference>
<evidence type="ECO:0000259" key="2">
    <source>
        <dbReference type="Pfam" id="PF05118"/>
    </source>
</evidence>
<dbReference type="RefSeq" id="WP_377325096.1">
    <property type="nucleotide sequence ID" value="NZ_JBHSNG010000004.1"/>
</dbReference>
<sequence>MKLQVPFVQLPLQFDADVLAREIAALGSEHWREHPQKFPGNYALPLISAGGNPDNDAVAGAMRPTPYLAQCPYLMQVLARIGGVWGRTRLMKLTGQAEVSPHADINYYWRERARVHVPIVTRPTVRFLCGDAEVNMAPGECWVFDTWRTHQVINAADDERIHLVADTVGGEPFADLVRRGRAPGHGAFDGWRAEPTAPQAGALFSLRYEAVNVPVVMTPWELREHVSFLFGEARAHPQLELAHQIAIRFLHVWRALWAQYGTDQAGWPAYRVALDAFSDDMERYAVPLQMVNGALFMNTLRGMILQVALIDNAAVADAGEPRTPMASTVIQARSDHSGGDPLFDRPVFIISPPRAGSTLLFETLAQAPGLYTIGHESHALIEGLQKLHPASQGFDSNRLDATAVTPELAAELRRRFHAELRDRDGHPAKTSPVRLLEKTPKNALRVPFLAKIFPEAHFVYLHRDPRQTLGSMLDAWQSGRFRTYPQLPGWDGPPWSLLLVPGWRELSGRSLPDIVATQWSTTTRILLDDFDALPAERRQVVHYDALLADPATEVARLCAALGFDWDRPLDAALPLSRFTLSAPAPDKWRRHAGQIDAVLPGLQRIIQRAERFAAQHTPPPQAG</sequence>
<protein>
    <submittedName>
        <fullName evidence="3">Sulfotransferase</fullName>
    </submittedName>
</protein>